<evidence type="ECO:0000313" key="2">
    <source>
        <dbReference type="EMBL" id="NQX49809.1"/>
    </source>
</evidence>
<evidence type="ECO:0000313" key="3">
    <source>
        <dbReference type="Proteomes" id="UP000711047"/>
    </source>
</evidence>
<proteinExistence type="predicted"/>
<accession>A0ABX2DYJ9</accession>
<dbReference type="EMBL" id="JABMKX010000032">
    <property type="protein sequence ID" value="NQX49809.1"/>
    <property type="molecule type" value="Genomic_DNA"/>
</dbReference>
<keyword evidence="3" id="KW-1185">Reference proteome</keyword>
<keyword evidence="1" id="KW-0812">Transmembrane</keyword>
<name>A0ABX2DYJ9_9BACL</name>
<feature type="transmembrane region" description="Helical" evidence="1">
    <location>
        <begin position="6"/>
        <end position="24"/>
    </location>
</feature>
<comment type="caution">
    <text evidence="2">The sequence shown here is derived from an EMBL/GenBank/DDBJ whole genome shotgun (WGS) entry which is preliminary data.</text>
</comment>
<feature type="transmembrane region" description="Helical" evidence="1">
    <location>
        <begin position="36"/>
        <end position="52"/>
    </location>
</feature>
<dbReference type="RefSeq" id="WP_173141186.1">
    <property type="nucleotide sequence ID" value="NZ_JABMKX010000032.1"/>
</dbReference>
<dbReference type="Proteomes" id="UP000711047">
    <property type="component" value="Unassembled WGS sequence"/>
</dbReference>
<reference evidence="2 3" key="1">
    <citation type="submission" date="2020-05" db="EMBL/GenBank/DDBJ databases">
        <title>Paenibacillus glebae, sp. nov., Paenibacillus humi sp. nov., Paenibacillus pedi sp. nov., Paenibacillus terrestris sp. nov. and Paenibacillus terricola sp. nov., isolated from a forest top soil sample.</title>
        <authorList>
            <person name="Qi S."/>
            <person name="Carlier A."/>
            <person name="Cnockaert M."/>
            <person name="Vandamme P."/>
        </authorList>
    </citation>
    <scope>NUCLEOTIDE SEQUENCE [LARGE SCALE GENOMIC DNA]</scope>
    <source>
        <strain evidence="2 3">LMG 29502</strain>
    </source>
</reference>
<protein>
    <submittedName>
        <fullName evidence="2">Uncharacterized protein</fullName>
    </submittedName>
</protein>
<keyword evidence="1" id="KW-1133">Transmembrane helix</keyword>
<organism evidence="2 3">
    <name type="scientific">Paenibacillus tritici</name>
    <dbReference type="NCBI Taxonomy" id="1873425"/>
    <lineage>
        <taxon>Bacteria</taxon>
        <taxon>Bacillati</taxon>
        <taxon>Bacillota</taxon>
        <taxon>Bacilli</taxon>
        <taxon>Bacillales</taxon>
        <taxon>Paenibacillaceae</taxon>
        <taxon>Paenibacillus</taxon>
    </lineage>
</organism>
<evidence type="ECO:0000256" key="1">
    <source>
        <dbReference type="SAM" id="Phobius"/>
    </source>
</evidence>
<feature type="transmembrane region" description="Helical" evidence="1">
    <location>
        <begin position="58"/>
        <end position="78"/>
    </location>
</feature>
<keyword evidence="1" id="KW-0472">Membrane</keyword>
<gene>
    <name evidence="2" type="ORF">HQN87_31405</name>
</gene>
<sequence length="158" mass="18686">MRNIKLVKLIPVIFFVELLALHLIDNLLYSGVIKTWFFDIAIILLLLCFSFIKEFGKVKFIGLIVLNILIIFLFIFILPSTTYEGGKAFVQNEISNDEVAFISTNYKLIPTTPRKSWFIDDYYYHYEVEVSGEKLFYVVSPIDKHSFQLKEDFFRYER</sequence>